<keyword evidence="5" id="KW-0449">Lipoprotein</keyword>
<dbReference type="Proteomes" id="UP001057520">
    <property type="component" value="Chromosome"/>
</dbReference>
<name>A0ABY4ZZC5_9CAUL</name>
<evidence type="ECO:0000256" key="4">
    <source>
        <dbReference type="SAM" id="SignalP"/>
    </source>
</evidence>
<evidence type="ECO:0000313" key="6">
    <source>
        <dbReference type="Proteomes" id="UP001057520"/>
    </source>
</evidence>
<keyword evidence="2 4" id="KW-0732">Signal</keyword>
<dbReference type="InterPro" id="IPR007428">
    <property type="entry name" value="MlaA"/>
</dbReference>
<accession>A0ABY4ZZC5</accession>
<feature type="compositionally biased region" description="Pro residues" evidence="3">
    <location>
        <begin position="276"/>
        <end position="287"/>
    </location>
</feature>
<reference evidence="5 6" key="1">
    <citation type="submission" date="2022-04" db="EMBL/GenBank/DDBJ databases">
        <title>Genome sequence of soybean root-associated Caulobacter segnis RL271.</title>
        <authorList>
            <person name="Longley R."/>
            <person name="Bonito G."/>
            <person name="Trigodet F."/>
            <person name="Crosson S."/>
            <person name="Fiebig A."/>
        </authorList>
    </citation>
    <scope>NUCLEOTIDE SEQUENCE [LARGE SCALE GENOMIC DNA]</scope>
    <source>
        <strain evidence="5 6">RL271</strain>
    </source>
</reference>
<evidence type="ECO:0000256" key="2">
    <source>
        <dbReference type="ARBA" id="ARBA00022729"/>
    </source>
</evidence>
<organism evidence="5 6">
    <name type="scientific">Caulobacter segnis</name>
    <dbReference type="NCBI Taxonomy" id="88688"/>
    <lineage>
        <taxon>Bacteria</taxon>
        <taxon>Pseudomonadati</taxon>
        <taxon>Pseudomonadota</taxon>
        <taxon>Alphaproteobacteria</taxon>
        <taxon>Caulobacterales</taxon>
        <taxon>Caulobacteraceae</taxon>
        <taxon>Caulobacter</taxon>
    </lineage>
</organism>
<proteinExistence type="inferred from homology"/>
<evidence type="ECO:0000256" key="3">
    <source>
        <dbReference type="SAM" id="MobiDB-lite"/>
    </source>
</evidence>
<evidence type="ECO:0000256" key="1">
    <source>
        <dbReference type="ARBA" id="ARBA00010634"/>
    </source>
</evidence>
<evidence type="ECO:0000313" key="5">
    <source>
        <dbReference type="EMBL" id="USQ97559.1"/>
    </source>
</evidence>
<feature type="chain" id="PRO_5046879658" evidence="4">
    <location>
        <begin position="36"/>
        <end position="287"/>
    </location>
</feature>
<keyword evidence="6" id="KW-1185">Reference proteome</keyword>
<dbReference type="PRINTS" id="PR01805">
    <property type="entry name" value="VACJLIPOPROT"/>
</dbReference>
<dbReference type="Pfam" id="PF04333">
    <property type="entry name" value="MlaA"/>
    <property type="match status" value="1"/>
</dbReference>
<dbReference type="EMBL" id="CP096040">
    <property type="protein sequence ID" value="USQ97559.1"/>
    <property type="molecule type" value="Genomic_DNA"/>
</dbReference>
<dbReference type="PANTHER" id="PTHR30035">
    <property type="entry name" value="LIPOPROTEIN VACJ-RELATED"/>
    <property type="match status" value="1"/>
</dbReference>
<dbReference type="PANTHER" id="PTHR30035:SF3">
    <property type="entry name" value="INTERMEMBRANE PHOSPHOLIPID TRANSPORT SYSTEM LIPOPROTEIN MLAA"/>
    <property type="match status" value="1"/>
</dbReference>
<gene>
    <name evidence="5" type="ORF">MZV50_08490</name>
</gene>
<feature type="signal peptide" evidence="4">
    <location>
        <begin position="1"/>
        <end position="35"/>
    </location>
</feature>
<protein>
    <submittedName>
        <fullName evidence="5">VacJ family lipoprotein</fullName>
    </submittedName>
</protein>
<sequence>MDGRRFLPTLAARGSGLCLALGLFAAGVLTSTALAQTRAEASNASPSATGVEAVNDPFQTFNRASYGFSMGVDRWVTGPIARAYMAVVPDPVRDRVSSAVNNLGEPRTLLNDIAQGRPKRAGVTASRFVINSMAGVLGLFDVAAELDLPAHRGDFGQTLGRYGVQPGVFLYIPVVGPMTVREGAGRVVDVVTDPVTLVGGNFRTTFGATRLGVTLVNTRTNLDPAVRALEHATDPYATVRSAYLQRRAALVREATGEVQALPDFDGAPSASLEAPPSAPTPSAPGPE</sequence>
<feature type="region of interest" description="Disordered" evidence="3">
    <location>
        <begin position="260"/>
        <end position="287"/>
    </location>
</feature>
<comment type="similarity">
    <text evidence="1">Belongs to the MlaA family.</text>
</comment>